<name>A0A6L3V2S8_9BACI</name>
<dbReference type="InterPro" id="IPR011048">
    <property type="entry name" value="Haem_d1_sf"/>
</dbReference>
<gene>
    <name evidence="2" type="ORF">F7731_15405</name>
</gene>
<keyword evidence="1" id="KW-0472">Membrane</keyword>
<keyword evidence="3" id="KW-1185">Reference proteome</keyword>
<keyword evidence="1" id="KW-1133">Transmembrane helix</keyword>
<dbReference type="InterPro" id="IPR014441">
    <property type="entry name" value="UCP006425_b-propeller"/>
</dbReference>
<accession>A0A6L3V2S8</accession>
<reference evidence="2 3" key="1">
    <citation type="journal article" date="2016" name="Antonie Van Leeuwenhoek">
        <title>Bacillus depressus sp. nov., isolated from soil of a sunflower field.</title>
        <authorList>
            <person name="Wei X."/>
            <person name="Xin D."/>
            <person name="Xin Y."/>
            <person name="Zhang H."/>
            <person name="Wang T."/>
            <person name="Zhang J."/>
        </authorList>
    </citation>
    <scope>NUCLEOTIDE SEQUENCE [LARGE SCALE GENOMIC DNA]</scope>
    <source>
        <strain evidence="2 3">BZ1</strain>
    </source>
</reference>
<evidence type="ECO:0000256" key="1">
    <source>
        <dbReference type="SAM" id="Phobius"/>
    </source>
</evidence>
<feature type="transmembrane region" description="Helical" evidence="1">
    <location>
        <begin position="30"/>
        <end position="50"/>
    </location>
</feature>
<sequence>MMDFDAAFVTNGRTSPSIENKGGRTMKIRWMLVGSVFALIGVIISIFQIAEEKSVHGIQAVEKKDGLPSFDSKSSLNSLLLKRFKAVAKEEKTSVAMDMVSQESAKAESAGADYSETNVQVEGIDEGDLLKTDGTHIYQVSDGKVQIIQAAPANQMKVDSVISFETSFSPYQLFLYDDLLMVIGHSYGNMVQTNAKEMAKMMIAPIDETMKAVIYDVKNKQRPQKIRELEVEGSLLASRLMDGKVYVITNKYPQIWLLRENTQMDIRPKYSDSAKQTEMEPVDYSKIKYFPDSNETNFTNIAVIDLEKPTEKMSFSTYVGSGQNIYMSKNNLYLAVTNYESSLLGDNQSKTTVYKFTVNGMEVEFKKSAEVPGNVLNQFSMDEYNGHFRIATTKGQVWNDRKPSANNLYILDENLTQVGKLEDLAKGERIYSARFMNDRIYIVTFRETDPLFVIDGKDPKNPQVLGELKIPGFSNYLHPIDDNHLLGFGYDTKVLSGKGAGNQPIILTDGVKLSIFDVTDMKNPQEKFTEIIGGRGTYSPLNYDHKAMLFDKKNHLFAFPISVYQNSKKSEFESIYEFQGAYVYNIDLQSGFSLKAKITHQDPKAPYEEWENNIQRLMYIGDSLYATSPEKISSYERHSLKKEGELSLK</sequence>
<dbReference type="EMBL" id="WBOS01000007">
    <property type="protein sequence ID" value="KAB2333250.1"/>
    <property type="molecule type" value="Genomic_DNA"/>
</dbReference>
<keyword evidence="1" id="KW-0812">Transmembrane</keyword>
<dbReference type="AlphaFoldDB" id="A0A6L3V2S8"/>
<dbReference type="SUPFAM" id="SSF51004">
    <property type="entry name" value="C-terminal (heme d1) domain of cytochrome cd1-nitrite reductase"/>
    <property type="match status" value="1"/>
</dbReference>
<dbReference type="OrthoDB" id="9778998at2"/>
<comment type="caution">
    <text evidence="2">The sequence shown here is derived from an EMBL/GenBank/DDBJ whole genome shotgun (WGS) entry which is preliminary data.</text>
</comment>
<dbReference type="Pfam" id="PF09826">
    <property type="entry name" value="Beta_propel"/>
    <property type="match status" value="1"/>
</dbReference>
<dbReference type="InterPro" id="IPR019198">
    <property type="entry name" value="Beta_propeller_containing"/>
</dbReference>
<evidence type="ECO:0000313" key="3">
    <source>
        <dbReference type="Proteomes" id="UP000481030"/>
    </source>
</evidence>
<dbReference type="Proteomes" id="UP000481030">
    <property type="component" value="Unassembled WGS sequence"/>
</dbReference>
<evidence type="ECO:0000313" key="2">
    <source>
        <dbReference type="EMBL" id="KAB2333250.1"/>
    </source>
</evidence>
<protein>
    <submittedName>
        <fullName evidence="2">Uncharacterized protein</fullName>
    </submittedName>
</protein>
<dbReference type="PIRSF" id="PIRSF006425">
    <property type="entry name" value="UCP006425_WD40"/>
    <property type="match status" value="1"/>
</dbReference>
<proteinExistence type="predicted"/>
<organism evidence="2 3">
    <name type="scientific">Cytobacillus depressus</name>
    <dbReference type="NCBI Taxonomy" id="1602942"/>
    <lineage>
        <taxon>Bacteria</taxon>
        <taxon>Bacillati</taxon>
        <taxon>Bacillota</taxon>
        <taxon>Bacilli</taxon>
        <taxon>Bacillales</taxon>
        <taxon>Bacillaceae</taxon>
        <taxon>Cytobacillus</taxon>
    </lineage>
</organism>